<dbReference type="InterPro" id="IPR007016">
    <property type="entry name" value="O-antigen_ligase-rel_domated"/>
</dbReference>
<dbReference type="Pfam" id="PF11846">
    <property type="entry name" value="Wzy_C_2"/>
    <property type="match status" value="1"/>
</dbReference>
<feature type="transmembrane region" description="Helical" evidence="5">
    <location>
        <begin position="12"/>
        <end position="32"/>
    </location>
</feature>
<dbReference type="PANTHER" id="PTHR37422">
    <property type="entry name" value="TEICHURONIC ACID BIOSYNTHESIS PROTEIN TUAE"/>
    <property type="match status" value="1"/>
</dbReference>
<gene>
    <name evidence="8" type="ORF">NXS09_03275</name>
</gene>
<feature type="transmembrane region" description="Helical" evidence="5">
    <location>
        <begin position="441"/>
        <end position="463"/>
    </location>
</feature>
<dbReference type="RefSeq" id="WP_259291128.1">
    <property type="nucleotide sequence ID" value="NZ_JANUXW010000002.1"/>
</dbReference>
<protein>
    <submittedName>
        <fullName evidence="8">Wzy polymerase domain-containing protein</fullName>
    </submittedName>
</protein>
<feature type="transmembrane region" description="Helical" evidence="5">
    <location>
        <begin position="252"/>
        <end position="274"/>
    </location>
</feature>
<feature type="domain" description="O-antigen ligase-related" evidence="6">
    <location>
        <begin position="212"/>
        <end position="368"/>
    </location>
</feature>
<keyword evidence="2 5" id="KW-0812">Transmembrane</keyword>
<evidence type="ECO:0000313" key="8">
    <source>
        <dbReference type="EMBL" id="MCS4533322.1"/>
    </source>
</evidence>
<reference evidence="8" key="2">
    <citation type="journal article" date="2023" name="Curr. Microbiol.">
        <title>Neisseria montereyensis sp. nov., Isolated from Oropharynx of California Sea Lion (Zalophus californianus): Genomic, Phylogenetic, and Phenotypic Study.</title>
        <authorList>
            <person name="Volokhov D.V."/>
            <person name="Zagorodnyaya T.A."/>
            <person name="Furtak V.A."/>
            <person name="Nattanmai G."/>
            <person name="Randall L."/>
            <person name="Jose S."/>
            <person name="Gao Y."/>
            <person name="Gulland F.M."/>
            <person name="Eisenberg T."/>
            <person name="Delmonte P."/>
            <person name="Blom J."/>
            <person name="Mitchell K.K."/>
        </authorList>
    </citation>
    <scope>NUCLEOTIDE SEQUENCE</scope>
    <source>
        <strain evidence="8">CSL10203-ORH2</strain>
    </source>
</reference>
<comment type="subcellular location">
    <subcellularLocation>
        <location evidence="1">Membrane</location>
        <topology evidence="1">Multi-pass membrane protein</topology>
    </subcellularLocation>
</comment>
<feature type="transmembrane region" description="Helical" evidence="5">
    <location>
        <begin position="387"/>
        <end position="404"/>
    </location>
</feature>
<dbReference type="PANTHER" id="PTHR37422:SF21">
    <property type="entry name" value="EXOQ-LIKE PROTEIN"/>
    <property type="match status" value="1"/>
</dbReference>
<feature type="transmembrane region" description="Helical" evidence="5">
    <location>
        <begin position="228"/>
        <end position="245"/>
    </location>
</feature>
<evidence type="ECO:0000256" key="5">
    <source>
        <dbReference type="SAM" id="Phobius"/>
    </source>
</evidence>
<evidence type="ECO:0000259" key="7">
    <source>
        <dbReference type="Pfam" id="PF11846"/>
    </source>
</evidence>
<comment type="caution">
    <text evidence="8">The sequence shown here is derived from an EMBL/GenBank/DDBJ whole genome shotgun (WGS) entry which is preliminary data.</text>
</comment>
<feature type="transmembrane region" description="Helical" evidence="5">
    <location>
        <begin position="94"/>
        <end position="117"/>
    </location>
</feature>
<evidence type="ECO:0000256" key="1">
    <source>
        <dbReference type="ARBA" id="ARBA00004141"/>
    </source>
</evidence>
<evidence type="ECO:0000259" key="6">
    <source>
        <dbReference type="Pfam" id="PF04932"/>
    </source>
</evidence>
<reference evidence="8" key="1">
    <citation type="submission" date="2022-08" db="EMBL/GenBank/DDBJ databases">
        <authorList>
            <person name="Volokhov D.V."/>
            <person name="Furtak V.A."/>
            <person name="Zagorodnyaya T.A."/>
        </authorList>
    </citation>
    <scope>NUCLEOTIDE SEQUENCE</scope>
    <source>
        <strain evidence="8">CSL10203-ORH2</strain>
    </source>
</reference>
<proteinExistence type="predicted"/>
<name>A0ABT2FAV1_9NEIS</name>
<evidence type="ECO:0000256" key="4">
    <source>
        <dbReference type="ARBA" id="ARBA00023136"/>
    </source>
</evidence>
<feature type="transmembrane region" description="Helical" evidence="5">
    <location>
        <begin position="71"/>
        <end position="88"/>
    </location>
</feature>
<evidence type="ECO:0000256" key="2">
    <source>
        <dbReference type="ARBA" id="ARBA00022692"/>
    </source>
</evidence>
<dbReference type="EMBL" id="JANUXW010000002">
    <property type="protein sequence ID" value="MCS4533322.1"/>
    <property type="molecule type" value="Genomic_DNA"/>
</dbReference>
<feature type="transmembrane region" description="Helical" evidence="5">
    <location>
        <begin position="352"/>
        <end position="375"/>
    </location>
</feature>
<sequence>MYSRFSDGQETVWAWRLWPLWLCFLWIGAGPFLSLYRVGPLSSFYLEAASLSGAAVLLLLTALTGRLNVKLPAASVYFLVLAAFWWLQARVMNLVYPGMSDMAVSAFIILALAAWACRGWVADIGQERVVSIFAWALVIGALLQAAVALMQFTGWASDSMFRGIIAYRGLREVNGQLGQRNHLGHYLMWGVLAASYLWSQRRMPGWLGFIWVLALTSALGLVNSRTIFTYVIGVGLLLPLWRLYAGRAANRIVVIIAFALMCTVAVQFGMSYLLDWLSGVQYDTALARVEGGSFGGSARDIEWHKAWMIFLSAPVWGYGWGSYAQQGFLIDGQANGFSNNLLNVLFTHSHNLILQLLSEMGLAGTLVVVLGFLAVIKRMFRRPANMASLLLLSLMTVSLCHSMLEYPLWYIYFLVPFAIMASLSPAQENDITDTHALARRYNIGGSVLAVLILAAIVRLGFAYNDLTAFDRRLKNETALQAADKINGLREIAATEPMLRYYAQLSLTRKVNPADSAIYLWAAEAAQQALMYRPYSSTYQVGLYRYRSGETQQAEQWLHHTYRYYPYMMPHYADKIRSNGVLKALEKQISTDCTAFHRQHPEAKTCGE</sequence>
<evidence type="ECO:0000256" key="3">
    <source>
        <dbReference type="ARBA" id="ARBA00022989"/>
    </source>
</evidence>
<keyword evidence="3 5" id="KW-1133">Transmembrane helix</keyword>
<keyword evidence="9" id="KW-1185">Reference proteome</keyword>
<accession>A0ABT2FAV1</accession>
<organism evidence="8 9">
    <name type="scientific">Neisseria montereyensis</name>
    <dbReference type="NCBI Taxonomy" id="2973938"/>
    <lineage>
        <taxon>Bacteria</taxon>
        <taxon>Pseudomonadati</taxon>
        <taxon>Pseudomonadota</taxon>
        <taxon>Betaproteobacteria</taxon>
        <taxon>Neisseriales</taxon>
        <taxon>Neisseriaceae</taxon>
        <taxon>Neisseria</taxon>
    </lineage>
</organism>
<dbReference type="InterPro" id="IPR051533">
    <property type="entry name" value="WaaL-like"/>
</dbReference>
<feature type="transmembrane region" description="Helical" evidence="5">
    <location>
        <begin position="44"/>
        <end position="64"/>
    </location>
</feature>
<dbReference type="InterPro" id="IPR021797">
    <property type="entry name" value="Wzy_C_2"/>
</dbReference>
<feature type="domain" description="Virulence factor membrane-bound polymerase C-terminal" evidence="7">
    <location>
        <begin position="390"/>
        <end position="565"/>
    </location>
</feature>
<dbReference type="Proteomes" id="UP001166947">
    <property type="component" value="Unassembled WGS sequence"/>
</dbReference>
<dbReference type="Pfam" id="PF04932">
    <property type="entry name" value="Wzy_C"/>
    <property type="match status" value="1"/>
</dbReference>
<keyword evidence="4 5" id="KW-0472">Membrane</keyword>
<evidence type="ECO:0000313" key="9">
    <source>
        <dbReference type="Proteomes" id="UP001166947"/>
    </source>
</evidence>
<feature type="transmembrane region" description="Helical" evidence="5">
    <location>
        <begin position="129"/>
        <end position="152"/>
    </location>
</feature>
<feature type="transmembrane region" description="Helical" evidence="5">
    <location>
        <begin position="206"/>
        <end position="222"/>
    </location>
</feature>
<feature type="transmembrane region" description="Helical" evidence="5">
    <location>
        <begin position="183"/>
        <end position="199"/>
    </location>
</feature>